<protein>
    <submittedName>
        <fullName evidence="1">Putative thioredoxin/glutaredoxin</fullName>
    </submittedName>
</protein>
<dbReference type="RefSeq" id="WP_184521965.1">
    <property type="nucleotide sequence ID" value="NZ_JACIJD010000049.1"/>
</dbReference>
<evidence type="ECO:0000313" key="2">
    <source>
        <dbReference type="Proteomes" id="UP000580654"/>
    </source>
</evidence>
<proteinExistence type="predicted"/>
<comment type="caution">
    <text evidence="1">The sequence shown here is derived from an EMBL/GenBank/DDBJ whole genome shotgun (WGS) entry which is preliminary data.</text>
</comment>
<organism evidence="1 2">
    <name type="scientific">Muricoccus pecuniae</name>
    <dbReference type="NCBI Taxonomy" id="693023"/>
    <lineage>
        <taxon>Bacteria</taxon>
        <taxon>Pseudomonadati</taxon>
        <taxon>Pseudomonadota</taxon>
        <taxon>Alphaproteobacteria</taxon>
        <taxon>Acetobacterales</taxon>
        <taxon>Roseomonadaceae</taxon>
        <taxon>Muricoccus</taxon>
    </lineage>
</organism>
<gene>
    <name evidence="1" type="ORF">FHS87_004585</name>
</gene>
<keyword evidence="2" id="KW-1185">Reference proteome</keyword>
<dbReference type="Proteomes" id="UP000580654">
    <property type="component" value="Unassembled WGS sequence"/>
</dbReference>
<reference evidence="1 2" key="1">
    <citation type="submission" date="2020-08" db="EMBL/GenBank/DDBJ databases">
        <title>Genomic Encyclopedia of Type Strains, Phase IV (KMG-IV): sequencing the most valuable type-strain genomes for metagenomic binning, comparative biology and taxonomic classification.</title>
        <authorList>
            <person name="Goeker M."/>
        </authorList>
    </citation>
    <scope>NUCLEOTIDE SEQUENCE [LARGE SCALE GENOMIC DNA]</scope>
    <source>
        <strain evidence="1 2">DSM 25622</strain>
    </source>
</reference>
<name>A0A840YNG2_9PROT</name>
<dbReference type="EMBL" id="JACIJD010000049">
    <property type="protein sequence ID" value="MBB5696514.1"/>
    <property type="molecule type" value="Genomic_DNA"/>
</dbReference>
<accession>A0A840YNG2</accession>
<evidence type="ECO:0000313" key="1">
    <source>
        <dbReference type="EMBL" id="MBB5696514.1"/>
    </source>
</evidence>
<dbReference type="AlphaFoldDB" id="A0A840YNG2"/>
<sequence>MLAVEAANYDTVRDRRLDRLDAAKLDADAPVEAALDGILASVTTVIALYAAGQLDPDQAARMLAELSGPSG</sequence>